<sequence length="66" mass="7529">MKIIIGSNNLMEFSAVVVYCLFVGTKIKLLLREELFKTGFYGGFVFVALIFFLFLIFLTKININLG</sequence>
<proteinExistence type="predicted"/>
<protein>
    <submittedName>
        <fullName evidence="1">Uncharacterized protein</fullName>
    </submittedName>
</protein>
<reference evidence="1" key="1">
    <citation type="submission" date="2023-11" db="EMBL/GenBank/DDBJ databases">
        <authorList>
            <person name="Poullet M."/>
        </authorList>
    </citation>
    <scope>NUCLEOTIDE SEQUENCE</scope>
    <source>
        <strain evidence="1">E1834</strain>
    </source>
</reference>
<accession>A0ACB1AK28</accession>
<keyword evidence="2" id="KW-1185">Reference proteome</keyword>
<evidence type="ECO:0000313" key="2">
    <source>
        <dbReference type="Proteomes" id="UP001497535"/>
    </source>
</evidence>
<dbReference type="Proteomes" id="UP001497535">
    <property type="component" value="Unassembled WGS sequence"/>
</dbReference>
<dbReference type="EMBL" id="CAVMJV010000090">
    <property type="protein sequence ID" value="CAK5091917.1"/>
    <property type="molecule type" value="Genomic_DNA"/>
</dbReference>
<comment type="caution">
    <text evidence="1">The sequence shown here is derived from an EMBL/GenBank/DDBJ whole genome shotgun (WGS) entry which is preliminary data.</text>
</comment>
<gene>
    <name evidence="1" type="ORF">MENTE1834_LOCUS39783</name>
</gene>
<organism evidence="1 2">
    <name type="scientific">Meloidogyne enterolobii</name>
    <name type="common">Root-knot nematode worm</name>
    <name type="synonym">Meloidogyne mayaguensis</name>
    <dbReference type="NCBI Taxonomy" id="390850"/>
    <lineage>
        <taxon>Eukaryota</taxon>
        <taxon>Metazoa</taxon>
        <taxon>Ecdysozoa</taxon>
        <taxon>Nematoda</taxon>
        <taxon>Chromadorea</taxon>
        <taxon>Rhabditida</taxon>
        <taxon>Tylenchina</taxon>
        <taxon>Tylenchomorpha</taxon>
        <taxon>Tylenchoidea</taxon>
        <taxon>Meloidogynidae</taxon>
        <taxon>Meloidogyninae</taxon>
        <taxon>Meloidogyne</taxon>
    </lineage>
</organism>
<name>A0ACB1AK28_MELEN</name>
<evidence type="ECO:0000313" key="1">
    <source>
        <dbReference type="EMBL" id="CAK5091917.1"/>
    </source>
</evidence>